<dbReference type="RefSeq" id="WP_166524385.1">
    <property type="nucleotide sequence ID" value="NZ_JAAABI010000005.1"/>
</dbReference>
<evidence type="ECO:0000313" key="2">
    <source>
        <dbReference type="EMBL" id="NAY92975.1"/>
    </source>
</evidence>
<keyword evidence="3" id="KW-1185">Reference proteome</keyword>
<dbReference type="AlphaFoldDB" id="A0A964TDQ9"/>
<dbReference type="Proteomes" id="UP000667650">
    <property type="component" value="Unassembled WGS sequence"/>
</dbReference>
<dbReference type="EMBL" id="JAAABI010000005">
    <property type="protein sequence ID" value="NAY92975.1"/>
    <property type="molecule type" value="Genomic_DNA"/>
</dbReference>
<proteinExistence type="predicted"/>
<keyword evidence="1" id="KW-0732">Signal</keyword>
<gene>
    <name evidence="2" type="ORF">GTQ34_13710</name>
</gene>
<organism evidence="2 3">
    <name type="scientific">Flagellimonas ochracea</name>
    <dbReference type="NCBI Taxonomy" id="2696472"/>
    <lineage>
        <taxon>Bacteria</taxon>
        <taxon>Pseudomonadati</taxon>
        <taxon>Bacteroidota</taxon>
        <taxon>Flavobacteriia</taxon>
        <taxon>Flavobacteriales</taxon>
        <taxon>Flavobacteriaceae</taxon>
        <taxon>Flagellimonas</taxon>
    </lineage>
</organism>
<protein>
    <recommendedName>
        <fullName evidence="4">Lipocalin-like domain-containing protein</fullName>
    </recommendedName>
</protein>
<reference evidence="2" key="1">
    <citation type="submission" date="2020-01" db="EMBL/GenBank/DDBJ databases">
        <title>Muricauda ochracea sp. nov., isolated from a tidal flat of Garorim bay in Korea.</title>
        <authorList>
            <person name="Kim D."/>
            <person name="Yoo Y."/>
            <person name="Kim J.-J."/>
        </authorList>
    </citation>
    <scope>NUCLEOTIDE SEQUENCE</scope>
    <source>
        <strain evidence="2">JGD-17</strain>
    </source>
</reference>
<name>A0A964TDQ9_9FLAO</name>
<evidence type="ECO:0000313" key="3">
    <source>
        <dbReference type="Proteomes" id="UP000667650"/>
    </source>
</evidence>
<comment type="caution">
    <text evidence="2">The sequence shown here is derived from an EMBL/GenBank/DDBJ whole genome shotgun (WGS) entry which is preliminary data.</text>
</comment>
<feature type="chain" id="PRO_5037029126" description="Lipocalin-like domain-containing protein" evidence="1">
    <location>
        <begin position="23"/>
        <end position="586"/>
    </location>
</feature>
<evidence type="ECO:0008006" key="4">
    <source>
        <dbReference type="Google" id="ProtNLM"/>
    </source>
</evidence>
<feature type="signal peptide" evidence="1">
    <location>
        <begin position="1"/>
        <end position="22"/>
    </location>
</feature>
<evidence type="ECO:0000256" key="1">
    <source>
        <dbReference type="SAM" id="SignalP"/>
    </source>
</evidence>
<sequence length="586" mass="66803">MKKFLNSLMYLGFFIIALNFTACQSEFEEINGGEDTEAIKANSTTAVLIEKTSSNDGSFDNIVDGASCVAVNFPYTVQVNGIEIIIDSREDLHAIEEIFDELDDDEDILNILFPITITLADFTEIVIENLDQLEDLAEDCLEGGDDDDIECIDFVYPITLFTFDINEQQSGEVVIESDEQLRKFFDELDDDDLIGIEFPLTLKKFDGTELVVNSNAELAMALENAEDECDEDDDDDYNDDDFDEERFDFCLTECPWLVQEVVRDNVDNTEQYLEYIMTFTEDGGVTVKDRTGNVLNGTWSSRFTDHGPLLTLEFDMLVDFNLEWLVYEIGDHTIKLYAENGNKIILKQLCDNDDEVDLSGLREILKECEWIIKKVKNQGEEIERLLGFEFKFMPEGVVTLSDGISTSEGTWEVGYNDQQVLSLLITIEGETSVSFDWPLRDLDNDRLRFEVEEIDYELILLRVCDDSAGDGDVTEIRNIMLGGLWNVALYQEDGMDMTADYTDMDFNFSTMHQVEVSINDDPIAAGLWRILRDSEEGLKFYINFDSMDALGDLTDDWKIVEVTENRIELRDESGDGTVDILVFEKP</sequence>
<accession>A0A964TDQ9</accession>